<sequence>MDESRGIVGLEVVELNEGVMVGDLKGKVGGQKEKDRTTTTKSRAKKKRDFKREFPMLIDKHRQFP</sequence>
<dbReference type="EnsemblPlants" id="MELO3C003922.2.1">
    <property type="protein sequence ID" value="MELO3C003922.2.1"/>
    <property type="gene ID" value="MELO3C003922.2"/>
</dbReference>
<dbReference type="Gramene" id="MELO3C003922.2.1">
    <property type="protein sequence ID" value="MELO3C003922.2.1"/>
    <property type="gene ID" value="MELO3C003922.2"/>
</dbReference>
<protein>
    <submittedName>
        <fullName evidence="2">Uncharacterized protein</fullName>
    </submittedName>
</protein>
<organism evidence="2">
    <name type="scientific">Cucumis melo</name>
    <name type="common">Muskmelon</name>
    <dbReference type="NCBI Taxonomy" id="3656"/>
    <lineage>
        <taxon>Eukaryota</taxon>
        <taxon>Viridiplantae</taxon>
        <taxon>Streptophyta</taxon>
        <taxon>Embryophyta</taxon>
        <taxon>Tracheophyta</taxon>
        <taxon>Spermatophyta</taxon>
        <taxon>Magnoliopsida</taxon>
        <taxon>eudicotyledons</taxon>
        <taxon>Gunneridae</taxon>
        <taxon>Pentapetalae</taxon>
        <taxon>rosids</taxon>
        <taxon>fabids</taxon>
        <taxon>Cucurbitales</taxon>
        <taxon>Cucurbitaceae</taxon>
        <taxon>Benincaseae</taxon>
        <taxon>Cucumis</taxon>
    </lineage>
</organism>
<accession>A0A9I9CI35</accession>
<feature type="compositionally biased region" description="Basic and acidic residues" evidence="1">
    <location>
        <begin position="50"/>
        <end position="65"/>
    </location>
</feature>
<evidence type="ECO:0000313" key="2">
    <source>
        <dbReference type="EnsemblPlants" id="MELO3C003922.2.1"/>
    </source>
</evidence>
<feature type="region of interest" description="Disordered" evidence="1">
    <location>
        <begin position="26"/>
        <end position="65"/>
    </location>
</feature>
<reference evidence="2" key="1">
    <citation type="submission" date="2023-03" db="UniProtKB">
        <authorList>
            <consortium name="EnsemblPlants"/>
        </authorList>
    </citation>
    <scope>IDENTIFICATION</scope>
</reference>
<proteinExistence type="predicted"/>
<dbReference type="AlphaFoldDB" id="A0A9I9CI35"/>
<name>A0A9I9CI35_CUCME</name>
<evidence type="ECO:0000256" key="1">
    <source>
        <dbReference type="SAM" id="MobiDB-lite"/>
    </source>
</evidence>
<feature type="compositionally biased region" description="Basic and acidic residues" evidence="1">
    <location>
        <begin position="26"/>
        <end position="38"/>
    </location>
</feature>